<keyword evidence="2" id="KW-0732">Signal</keyword>
<evidence type="ECO:0000313" key="3">
    <source>
        <dbReference type="EMBL" id="HGZ12748.1"/>
    </source>
</evidence>
<comment type="caution">
    <text evidence="3">The sequence shown here is derived from an EMBL/GenBank/DDBJ whole genome shotgun (WGS) entry which is preliminary data.</text>
</comment>
<gene>
    <name evidence="3" type="ORF">ENW48_11130</name>
</gene>
<feature type="compositionally biased region" description="Basic residues" evidence="1">
    <location>
        <begin position="63"/>
        <end position="84"/>
    </location>
</feature>
<dbReference type="AlphaFoldDB" id="A0A7C5AN88"/>
<feature type="region of interest" description="Disordered" evidence="1">
    <location>
        <begin position="22"/>
        <end position="90"/>
    </location>
</feature>
<feature type="compositionally biased region" description="Polar residues" evidence="1">
    <location>
        <begin position="34"/>
        <end position="44"/>
    </location>
</feature>
<dbReference type="EMBL" id="DTKJ01000075">
    <property type="protein sequence ID" value="HGZ12748.1"/>
    <property type="molecule type" value="Genomic_DNA"/>
</dbReference>
<evidence type="ECO:0000256" key="1">
    <source>
        <dbReference type="SAM" id="MobiDB-lite"/>
    </source>
</evidence>
<protein>
    <submittedName>
        <fullName evidence="3">Uncharacterized protein</fullName>
    </submittedName>
</protein>
<organism evidence="3">
    <name type="scientific">Desulfobacca acetoxidans</name>
    <dbReference type="NCBI Taxonomy" id="60893"/>
    <lineage>
        <taxon>Bacteria</taxon>
        <taxon>Pseudomonadati</taxon>
        <taxon>Thermodesulfobacteriota</taxon>
        <taxon>Desulfobaccia</taxon>
        <taxon>Desulfobaccales</taxon>
        <taxon>Desulfobaccaceae</taxon>
        <taxon>Desulfobacca</taxon>
    </lineage>
</organism>
<proteinExistence type="predicted"/>
<feature type="chain" id="PRO_5027869954" evidence="2">
    <location>
        <begin position="24"/>
        <end position="90"/>
    </location>
</feature>
<accession>A0A7C5AN88</accession>
<feature type="signal peptide" evidence="2">
    <location>
        <begin position="1"/>
        <end position="23"/>
    </location>
</feature>
<reference evidence="3" key="1">
    <citation type="journal article" date="2020" name="mSystems">
        <title>Genome- and Community-Level Interaction Insights into Carbon Utilization and Element Cycling Functions of Hydrothermarchaeota in Hydrothermal Sediment.</title>
        <authorList>
            <person name="Zhou Z."/>
            <person name="Liu Y."/>
            <person name="Xu W."/>
            <person name="Pan J."/>
            <person name="Luo Z.H."/>
            <person name="Li M."/>
        </authorList>
    </citation>
    <scope>NUCLEOTIDE SEQUENCE [LARGE SCALE GENOMIC DNA]</scope>
    <source>
        <strain evidence="3">SpSt-853</strain>
    </source>
</reference>
<sequence length="90" mass="9557">MMKVATWFIAAAFVLSLQLAAMAQKEESPPTGTPPSVETPQSSAPAEKAGTIEKAEKKTGNKIAKKKSKKKSSKKIKKAKKKKTNANTAG</sequence>
<name>A0A7C5AN88_9BACT</name>
<feature type="compositionally biased region" description="Basic and acidic residues" evidence="1">
    <location>
        <begin position="50"/>
        <end position="59"/>
    </location>
</feature>
<evidence type="ECO:0000256" key="2">
    <source>
        <dbReference type="SAM" id="SignalP"/>
    </source>
</evidence>